<keyword evidence="7" id="KW-1185">Reference proteome</keyword>
<evidence type="ECO:0000313" key="7">
    <source>
        <dbReference type="Proteomes" id="UP001151760"/>
    </source>
</evidence>
<feature type="compositionally biased region" description="Basic residues" evidence="4">
    <location>
        <begin position="288"/>
        <end position="302"/>
    </location>
</feature>
<feature type="compositionally biased region" description="Polar residues" evidence="4">
    <location>
        <begin position="833"/>
        <end position="844"/>
    </location>
</feature>
<name>A0ABQ5IB07_9ASTR</name>
<evidence type="ECO:0000256" key="4">
    <source>
        <dbReference type="SAM" id="MobiDB-lite"/>
    </source>
</evidence>
<evidence type="ECO:0000256" key="2">
    <source>
        <dbReference type="ARBA" id="ARBA00022771"/>
    </source>
</evidence>
<reference evidence="6" key="2">
    <citation type="submission" date="2022-01" db="EMBL/GenBank/DDBJ databases">
        <authorList>
            <person name="Yamashiro T."/>
            <person name="Shiraishi A."/>
            <person name="Satake H."/>
            <person name="Nakayama K."/>
        </authorList>
    </citation>
    <scope>NUCLEOTIDE SEQUENCE</scope>
</reference>
<protein>
    <submittedName>
        <fullName evidence="6">Pentatricopeptide repeat-containing protein</fullName>
    </submittedName>
</protein>
<feature type="compositionally biased region" description="Polar residues" evidence="4">
    <location>
        <begin position="763"/>
        <end position="780"/>
    </location>
</feature>
<feature type="compositionally biased region" description="Basic and acidic residues" evidence="4">
    <location>
        <begin position="139"/>
        <end position="150"/>
    </location>
</feature>
<reference evidence="6" key="1">
    <citation type="journal article" date="2022" name="Int. J. Mol. Sci.">
        <title>Draft Genome of Tanacetum Coccineum: Genomic Comparison of Closely Related Tanacetum-Family Plants.</title>
        <authorList>
            <person name="Yamashiro T."/>
            <person name="Shiraishi A."/>
            <person name="Nakayama K."/>
            <person name="Satake H."/>
        </authorList>
    </citation>
    <scope>NUCLEOTIDE SEQUENCE</scope>
</reference>
<organism evidence="6 7">
    <name type="scientific">Tanacetum coccineum</name>
    <dbReference type="NCBI Taxonomy" id="301880"/>
    <lineage>
        <taxon>Eukaryota</taxon>
        <taxon>Viridiplantae</taxon>
        <taxon>Streptophyta</taxon>
        <taxon>Embryophyta</taxon>
        <taxon>Tracheophyta</taxon>
        <taxon>Spermatophyta</taxon>
        <taxon>Magnoliopsida</taxon>
        <taxon>eudicotyledons</taxon>
        <taxon>Gunneridae</taxon>
        <taxon>Pentapetalae</taxon>
        <taxon>asterids</taxon>
        <taxon>campanulids</taxon>
        <taxon>Asterales</taxon>
        <taxon>Asteraceae</taxon>
        <taxon>Asteroideae</taxon>
        <taxon>Anthemideae</taxon>
        <taxon>Anthemidinae</taxon>
        <taxon>Tanacetum</taxon>
    </lineage>
</organism>
<dbReference type="EMBL" id="BQNB010020567">
    <property type="protein sequence ID" value="GJT97323.1"/>
    <property type="molecule type" value="Genomic_DNA"/>
</dbReference>
<comment type="caution">
    <text evidence="6">The sequence shown here is derived from an EMBL/GenBank/DDBJ whole genome shotgun (WGS) entry which is preliminary data.</text>
</comment>
<keyword evidence="3" id="KW-0862">Zinc</keyword>
<dbReference type="Proteomes" id="UP001151760">
    <property type="component" value="Unassembled WGS sequence"/>
</dbReference>
<evidence type="ECO:0000256" key="1">
    <source>
        <dbReference type="ARBA" id="ARBA00022723"/>
    </source>
</evidence>
<feature type="region of interest" description="Disordered" evidence="4">
    <location>
        <begin position="288"/>
        <end position="321"/>
    </location>
</feature>
<accession>A0ABQ5IB07</accession>
<dbReference type="SMART" id="SM00575">
    <property type="entry name" value="ZnF_PMZ"/>
    <property type="match status" value="1"/>
</dbReference>
<feature type="domain" description="Zinc finger PMZ-type" evidence="5">
    <location>
        <begin position="603"/>
        <end position="625"/>
    </location>
</feature>
<gene>
    <name evidence="6" type="ORF">Tco_1092841</name>
</gene>
<evidence type="ECO:0000259" key="5">
    <source>
        <dbReference type="SMART" id="SM00575"/>
    </source>
</evidence>
<keyword evidence="2" id="KW-0863">Zinc-finger</keyword>
<dbReference type="PANTHER" id="PTHR31973">
    <property type="entry name" value="POLYPROTEIN, PUTATIVE-RELATED"/>
    <property type="match status" value="1"/>
</dbReference>
<evidence type="ECO:0000256" key="3">
    <source>
        <dbReference type="ARBA" id="ARBA00022833"/>
    </source>
</evidence>
<feature type="compositionally biased region" description="Polar residues" evidence="4">
    <location>
        <begin position="222"/>
        <end position="240"/>
    </location>
</feature>
<proteinExistence type="predicted"/>
<dbReference type="PANTHER" id="PTHR31973:SF189">
    <property type="entry name" value="TRANSPOSASE, MUDR, PLANT, MULE TRANSPOSASE DOMAIN PROTEIN-RELATED"/>
    <property type="match status" value="1"/>
</dbReference>
<keyword evidence="1" id="KW-0479">Metal-binding</keyword>
<feature type="region of interest" description="Disordered" evidence="4">
    <location>
        <begin position="666"/>
        <end position="706"/>
    </location>
</feature>
<dbReference type="InterPro" id="IPR007527">
    <property type="entry name" value="Znf_SWIM"/>
</dbReference>
<feature type="region of interest" description="Disordered" evidence="4">
    <location>
        <begin position="122"/>
        <end position="157"/>
    </location>
</feature>
<dbReference type="InterPro" id="IPR006564">
    <property type="entry name" value="Znf_PMZ"/>
</dbReference>
<dbReference type="Pfam" id="PF04434">
    <property type="entry name" value="SWIM"/>
    <property type="match status" value="1"/>
</dbReference>
<sequence>MAPSGSNALLFDVYYDGIFMFAPLRYENGVVYELRVTKDKKYDYDGLCEFLKEKLEQMFYAMFFKLPECELDVSLKIVECDSDLEAMYEFADAYGTIQMIHENRKKDAGNMSYKELVSWAEEEAQHPKTPPKPRTVSKKVWDSLTPKKNDTGACGSGTNVEFSYKQSNAPDATLDVDEFDYGDTGACGSGTNVEFGYKQSNAPGATLDVDEFDYGDTGASVDDQTGAPSQADNENDNLNVMDSDSSDSEVERDQIPDYSMLYSDSESEYSDRSVDYLSEGEDELIQLRKRNSKAKRAPKVSKQKPCSDKEGGEGSSRPKTLYGLGETETILEHEEFMDDLDTHWRMKKPKVGEKFVDAAQFKEYPKKGKLSKWKRYPSKRQDEGAECPWRCYGKQMITENSFQVFFLNDEHTCTRDFKFGTLVNYKWIGNHFGNKIRINPDIKLHEIADMVMKKYKCIVSPCQCRRAKRWALNEGENTMLDHYGYIRSYAKAILESNDGSTVRVGVTVNLDDQTYFDRFYVCFNGLKEGWKKGYRRVIALDGCFLKKPNVGEILTAIGRDGNNHIFPVAWAVVNVENKDNWSWFLELLGEDLELPTGNGLTLMMWQLSGLPCSHAIAVIFKLNRRAEEYVPDCFRKRMFHDAYHHYLTPVSGMSFWPECSKMSKGHNKSGCKNQTVLLPPKPPAKKGRPRKNPIPSESVDGQTKPLVPPSVLIPLVEEHLGFSQYEGRGPRLGRLGAWFGINGNESDSIENTQEEAMHDSKIQESQTVQTTPIQSSQTAASDRIAVDNQAMPVNEPVPREPVPRARTNFVIPRQRGRSERILKRKLAKDHPRTGSSKTNPHSLD</sequence>
<feature type="region of interest" description="Disordered" evidence="4">
    <location>
        <begin position="753"/>
        <end position="844"/>
    </location>
</feature>
<evidence type="ECO:0000313" key="6">
    <source>
        <dbReference type="EMBL" id="GJT97323.1"/>
    </source>
</evidence>
<feature type="region of interest" description="Disordered" evidence="4">
    <location>
        <begin position="207"/>
        <end position="273"/>
    </location>
</feature>